<dbReference type="EMBL" id="UINC01167241">
    <property type="protein sequence ID" value="SVD69638.1"/>
    <property type="molecule type" value="Genomic_DNA"/>
</dbReference>
<protein>
    <recommendedName>
        <fullName evidence="4">Glycosyltransferase 2-like domain-containing protein</fullName>
    </recommendedName>
</protein>
<evidence type="ECO:0000256" key="3">
    <source>
        <dbReference type="SAM" id="Phobius"/>
    </source>
</evidence>
<evidence type="ECO:0000259" key="4">
    <source>
        <dbReference type="Pfam" id="PF00535"/>
    </source>
</evidence>
<keyword evidence="3" id="KW-1133">Transmembrane helix</keyword>
<keyword evidence="3" id="KW-0812">Transmembrane</keyword>
<dbReference type="GO" id="GO:0016757">
    <property type="term" value="F:glycosyltransferase activity"/>
    <property type="evidence" value="ECO:0007669"/>
    <property type="project" value="UniProtKB-KW"/>
</dbReference>
<keyword evidence="2" id="KW-0808">Transferase</keyword>
<keyword evidence="1" id="KW-0328">Glycosyltransferase</keyword>
<dbReference type="SUPFAM" id="SSF53448">
    <property type="entry name" value="Nucleotide-diphospho-sugar transferases"/>
    <property type="match status" value="1"/>
</dbReference>
<evidence type="ECO:0000256" key="1">
    <source>
        <dbReference type="ARBA" id="ARBA00022676"/>
    </source>
</evidence>
<dbReference type="InterPro" id="IPR001173">
    <property type="entry name" value="Glyco_trans_2-like"/>
</dbReference>
<dbReference type="AlphaFoldDB" id="A0A382XH16"/>
<dbReference type="CDD" id="cd02525">
    <property type="entry name" value="Succinoglycan_BP_ExoA"/>
    <property type="match status" value="1"/>
</dbReference>
<reference evidence="5" key="1">
    <citation type="submission" date="2018-05" db="EMBL/GenBank/DDBJ databases">
        <authorList>
            <person name="Lanie J.A."/>
            <person name="Ng W.-L."/>
            <person name="Kazmierczak K.M."/>
            <person name="Andrzejewski T.M."/>
            <person name="Davidsen T.M."/>
            <person name="Wayne K.J."/>
            <person name="Tettelin H."/>
            <person name="Glass J.I."/>
            <person name="Rusch D."/>
            <person name="Podicherti R."/>
            <person name="Tsui H.-C.T."/>
            <person name="Winkler M.E."/>
        </authorList>
    </citation>
    <scope>NUCLEOTIDE SEQUENCE</scope>
</reference>
<keyword evidence="3" id="KW-0472">Membrane</keyword>
<gene>
    <name evidence="5" type="ORF">METZ01_LOCUS422492</name>
</gene>
<feature type="non-terminal residue" evidence="5">
    <location>
        <position position="268"/>
    </location>
</feature>
<feature type="transmembrane region" description="Helical" evidence="3">
    <location>
        <begin position="239"/>
        <end position="267"/>
    </location>
</feature>
<dbReference type="PANTHER" id="PTHR43630:SF1">
    <property type="entry name" value="POLY-BETA-1,6-N-ACETYL-D-GLUCOSAMINE SYNTHASE"/>
    <property type="match status" value="1"/>
</dbReference>
<proteinExistence type="predicted"/>
<dbReference type="Gene3D" id="3.90.550.10">
    <property type="entry name" value="Spore Coat Polysaccharide Biosynthesis Protein SpsA, Chain A"/>
    <property type="match status" value="1"/>
</dbReference>
<dbReference type="PANTHER" id="PTHR43630">
    <property type="entry name" value="POLY-BETA-1,6-N-ACETYL-D-GLUCOSAMINE SYNTHASE"/>
    <property type="match status" value="1"/>
</dbReference>
<organism evidence="5">
    <name type="scientific">marine metagenome</name>
    <dbReference type="NCBI Taxonomy" id="408172"/>
    <lineage>
        <taxon>unclassified sequences</taxon>
        <taxon>metagenomes</taxon>
        <taxon>ecological metagenomes</taxon>
    </lineage>
</organism>
<dbReference type="Pfam" id="PF00535">
    <property type="entry name" value="Glycos_transf_2"/>
    <property type="match status" value="1"/>
</dbReference>
<evidence type="ECO:0000313" key="5">
    <source>
        <dbReference type="EMBL" id="SVD69638.1"/>
    </source>
</evidence>
<sequence length="268" mass="30882">MYQPNLISIIAPIRNEEVIIEKVLHSLKEQSLPASIELEIILIDGISEDNTLDIINEFKKANLDINIKILSNKKKYIPNALNIGLQESSGLHICRIDTHTVFPKDYIKNCYEVMMKTNADNVGGYIITKKFNNSLEANVVQSVVTHKFGVGNSGFRVGRKDGLVDTVPFGFFKRNIFDKVGMFNEKLIRAQDYEMNRRIVKEGGKIWFSNKIYCTYYNQKSFTDFLRKQFFFEAPYNIYMWYLAPYTLAIRHGITLFFSSGVIIGLLM</sequence>
<feature type="domain" description="Glycosyltransferase 2-like" evidence="4">
    <location>
        <begin position="8"/>
        <end position="179"/>
    </location>
</feature>
<dbReference type="InterPro" id="IPR029044">
    <property type="entry name" value="Nucleotide-diphossugar_trans"/>
</dbReference>
<evidence type="ECO:0000256" key="2">
    <source>
        <dbReference type="ARBA" id="ARBA00022679"/>
    </source>
</evidence>
<name>A0A382XH16_9ZZZZ</name>
<accession>A0A382XH16</accession>